<dbReference type="Pfam" id="PF04151">
    <property type="entry name" value="PPC"/>
    <property type="match status" value="1"/>
</dbReference>
<gene>
    <name evidence="3" type="ORF">KJ970_12495</name>
</gene>
<comment type="caution">
    <text evidence="3">The sequence shown here is derived from an EMBL/GenBank/DDBJ whole genome shotgun (WGS) entry which is preliminary data.</text>
</comment>
<protein>
    <submittedName>
        <fullName evidence="3">PPC domain-containing protein</fullName>
    </submittedName>
</protein>
<feature type="chain" id="PRO_5037830348" evidence="1">
    <location>
        <begin position="23"/>
        <end position="328"/>
    </location>
</feature>
<evidence type="ECO:0000313" key="3">
    <source>
        <dbReference type="EMBL" id="MBU2691737.1"/>
    </source>
</evidence>
<evidence type="ECO:0000313" key="4">
    <source>
        <dbReference type="Proteomes" id="UP000777784"/>
    </source>
</evidence>
<keyword evidence="1" id="KW-0732">Signal</keyword>
<reference evidence="3" key="1">
    <citation type="submission" date="2021-05" db="EMBL/GenBank/DDBJ databases">
        <title>Energy efficiency and biological interactions define the core microbiome of deep oligotrophic groundwater.</title>
        <authorList>
            <person name="Mehrshad M."/>
            <person name="Lopez-Fernandez M."/>
            <person name="Bell E."/>
            <person name="Bernier-Latmani R."/>
            <person name="Bertilsson S."/>
            <person name="Dopson M."/>
        </authorList>
    </citation>
    <scope>NUCLEOTIDE SEQUENCE</scope>
    <source>
        <strain evidence="3">Modern_marine.mb.64</strain>
    </source>
</reference>
<dbReference type="EMBL" id="JAHJDP010000074">
    <property type="protein sequence ID" value="MBU2691737.1"/>
    <property type="molecule type" value="Genomic_DNA"/>
</dbReference>
<organism evidence="3 4">
    <name type="scientific">Eiseniibacteriota bacterium</name>
    <dbReference type="NCBI Taxonomy" id="2212470"/>
    <lineage>
        <taxon>Bacteria</taxon>
        <taxon>Candidatus Eiseniibacteriota</taxon>
    </lineage>
</organism>
<dbReference type="NCBIfam" id="NF038127">
    <property type="entry name" value="FDP_fam"/>
    <property type="match status" value="1"/>
</dbReference>
<feature type="domain" description="Peptidase C-terminal archaeal/bacterial" evidence="2">
    <location>
        <begin position="225"/>
        <end position="290"/>
    </location>
</feature>
<dbReference type="InterPro" id="IPR007280">
    <property type="entry name" value="Peptidase_C_arc/bac"/>
</dbReference>
<dbReference type="AlphaFoldDB" id="A0A948RYZ8"/>
<evidence type="ECO:0000259" key="2">
    <source>
        <dbReference type="Pfam" id="PF04151"/>
    </source>
</evidence>
<name>A0A948RYZ8_UNCEI</name>
<dbReference type="Gene3D" id="2.60.120.380">
    <property type="match status" value="2"/>
</dbReference>
<sequence>MRTGTILCAIAALALCAGMVAADPFNVEERPWTYPDGKFDGRDEYPEIEPNDTCPGTQVIACGDIITPAALDFGGDLDHFPFTLTGPTAVTLGTDDVDPGAPDGTDTYIELWSGDCLTYLAGDDDGGPGLYSLLNINLAAGDYVAMVRGYNSTSVGPYKLFFDCIGVEPPPENNDCGGAEEFQYFIERCTAGLIEGSTQFAMDTYNPAIPGPSCTGWSAAGTDVVYYMDLEAGDQVSMTYTQLEWDASFYIVTDCGNMNSCVAGADDNYNTGGPEVLAYTATTAGRYYVILDAYSAASGGPFTLNYTITCPEPTPTSKTTWGQIKSTY</sequence>
<accession>A0A948RYZ8</accession>
<dbReference type="SUPFAM" id="SSF89260">
    <property type="entry name" value="Collagen-binding domain"/>
    <property type="match status" value="1"/>
</dbReference>
<dbReference type="Proteomes" id="UP000777784">
    <property type="component" value="Unassembled WGS sequence"/>
</dbReference>
<evidence type="ECO:0000256" key="1">
    <source>
        <dbReference type="SAM" id="SignalP"/>
    </source>
</evidence>
<proteinExistence type="predicted"/>
<feature type="signal peptide" evidence="1">
    <location>
        <begin position="1"/>
        <end position="22"/>
    </location>
</feature>